<comment type="caution">
    <text evidence="3">The sequence shown here is derived from an EMBL/GenBank/DDBJ whole genome shotgun (WGS) entry which is preliminary data.</text>
</comment>
<dbReference type="Proteomes" id="UP001058974">
    <property type="component" value="Chromosome 1"/>
</dbReference>
<evidence type="ECO:0000313" key="3">
    <source>
        <dbReference type="EMBL" id="KAI5448214.1"/>
    </source>
</evidence>
<keyword evidence="4" id="KW-1185">Reference proteome</keyword>
<feature type="domain" description="NPH3" evidence="2">
    <location>
        <begin position="1"/>
        <end position="41"/>
    </location>
</feature>
<evidence type="ECO:0000259" key="2">
    <source>
        <dbReference type="PROSITE" id="PS51649"/>
    </source>
</evidence>
<proteinExistence type="inferred from homology"/>
<reference evidence="3 4" key="1">
    <citation type="journal article" date="2022" name="Nat. Genet.">
        <title>Improved pea reference genome and pan-genome highlight genomic features and evolutionary characteristics.</title>
        <authorList>
            <person name="Yang T."/>
            <person name="Liu R."/>
            <person name="Luo Y."/>
            <person name="Hu S."/>
            <person name="Wang D."/>
            <person name="Wang C."/>
            <person name="Pandey M.K."/>
            <person name="Ge S."/>
            <person name="Xu Q."/>
            <person name="Li N."/>
            <person name="Li G."/>
            <person name="Huang Y."/>
            <person name="Saxena R.K."/>
            <person name="Ji Y."/>
            <person name="Li M."/>
            <person name="Yan X."/>
            <person name="He Y."/>
            <person name="Liu Y."/>
            <person name="Wang X."/>
            <person name="Xiang C."/>
            <person name="Varshney R.K."/>
            <person name="Ding H."/>
            <person name="Gao S."/>
            <person name="Zong X."/>
        </authorList>
    </citation>
    <scope>NUCLEOTIDE SEQUENCE [LARGE SCALE GENOMIC DNA]</scope>
    <source>
        <strain evidence="3 4">cv. Zhongwan 6</strain>
    </source>
</reference>
<dbReference type="PROSITE" id="PS51649">
    <property type="entry name" value="NPH3"/>
    <property type="match status" value="1"/>
</dbReference>
<dbReference type="AlphaFoldDB" id="A0A9D5BQQ3"/>
<dbReference type="EMBL" id="JAMSHJ010000001">
    <property type="protein sequence ID" value="KAI5448214.1"/>
    <property type="molecule type" value="Genomic_DNA"/>
</dbReference>
<dbReference type="InterPro" id="IPR027356">
    <property type="entry name" value="NPH3_dom"/>
</dbReference>
<sequence length="118" mass="13661">MNICCTLNHEKLSPDILRHLTRNLVFPSETKPRAHVTRQSRMKTLLQENDHLKNFFDSMFGKSIKNIDVKEDVVEKIIYDGEEVKRFVELEGGTHLACVKKSGVHTMNNNIYLPKFCS</sequence>
<accession>A0A9D5BQQ3</accession>
<evidence type="ECO:0000313" key="4">
    <source>
        <dbReference type="Proteomes" id="UP001058974"/>
    </source>
</evidence>
<protein>
    <recommendedName>
        <fullName evidence="2">NPH3 domain-containing protein</fullName>
    </recommendedName>
</protein>
<organism evidence="3 4">
    <name type="scientific">Pisum sativum</name>
    <name type="common">Garden pea</name>
    <name type="synonym">Lathyrus oleraceus</name>
    <dbReference type="NCBI Taxonomy" id="3888"/>
    <lineage>
        <taxon>Eukaryota</taxon>
        <taxon>Viridiplantae</taxon>
        <taxon>Streptophyta</taxon>
        <taxon>Embryophyta</taxon>
        <taxon>Tracheophyta</taxon>
        <taxon>Spermatophyta</taxon>
        <taxon>Magnoliopsida</taxon>
        <taxon>eudicotyledons</taxon>
        <taxon>Gunneridae</taxon>
        <taxon>Pentapetalae</taxon>
        <taxon>rosids</taxon>
        <taxon>fabids</taxon>
        <taxon>Fabales</taxon>
        <taxon>Fabaceae</taxon>
        <taxon>Papilionoideae</taxon>
        <taxon>50 kb inversion clade</taxon>
        <taxon>NPAAA clade</taxon>
        <taxon>Hologalegina</taxon>
        <taxon>IRL clade</taxon>
        <taxon>Fabeae</taxon>
        <taxon>Lathyrus</taxon>
    </lineage>
</organism>
<name>A0A9D5BQQ3_PEA</name>
<dbReference type="Gramene" id="Psat01G0558400-T3">
    <property type="protein sequence ID" value="KAI5448214.1"/>
    <property type="gene ID" value="KIW84_015584"/>
</dbReference>
<comment type="similarity">
    <text evidence="1">Belongs to the NPH3 family.</text>
</comment>
<gene>
    <name evidence="3" type="ORF">KIW84_015584</name>
</gene>
<evidence type="ECO:0000256" key="1">
    <source>
        <dbReference type="PROSITE-ProRule" id="PRU00982"/>
    </source>
</evidence>